<feature type="region of interest" description="Disordered" evidence="1">
    <location>
        <begin position="37"/>
        <end position="59"/>
    </location>
</feature>
<accession>A0A8X6PD62</accession>
<dbReference type="Proteomes" id="UP000887013">
    <property type="component" value="Unassembled WGS sequence"/>
</dbReference>
<organism evidence="2 3">
    <name type="scientific">Nephila pilipes</name>
    <name type="common">Giant wood spider</name>
    <name type="synonym">Nephila maculata</name>
    <dbReference type="NCBI Taxonomy" id="299642"/>
    <lineage>
        <taxon>Eukaryota</taxon>
        <taxon>Metazoa</taxon>
        <taxon>Ecdysozoa</taxon>
        <taxon>Arthropoda</taxon>
        <taxon>Chelicerata</taxon>
        <taxon>Arachnida</taxon>
        <taxon>Araneae</taxon>
        <taxon>Araneomorphae</taxon>
        <taxon>Entelegynae</taxon>
        <taxon>Araneoidea</taxon>
        <taxon>Nephilidae</taxon>
        <taxon>Nephila</taxon>
    </lineage>
</organism>
<feature type="compositionally biased region" description="Polar residues" evidence="1">
    <location>
        <begin position="38"/>
        <end position="54"/>
    </location>
</feature>
<comment type="caution">
    <text evidence="2">The sequence shown here is derived from an EMBL/GenBank/DDBJ whole genome shotgun (WGS) entry which is preliminary data.</text>
</comment>
<evidence type="ECO:0000256" key="1">
    <source>
        <dbReference type="SAM" id="MobiDB-lite"/>
    </source>
</evidence>
<dbReference type="AlphaFoldDB" id="A0A8X6PD62"/>
<gene>
    <name evidence="2" type="ORF">NPIL_597941</name>
</gene>
<name>A0A8X6PD62_NEPPI</name>
<evidence type="ECO:0000313" key="2">
    <source>
        <dbReference type="EMBL" id="GFT61168.1"/>
    </source>
</evidence>
<keyword evidence="3" id="KW-1185">Reference proteome</keyword>
<dbReference type="EMBL" id="BMAW01067724">
    <property type="protein sequence ID" value="GFT61168.1"/>
    <property type="molecule type" value="Genomic_DNA"/>
</dbReference>
<protein>
    <submittedName>
        <fullName evidence="2">Uncharacterized protein</fullName>
    </submittedName>
</protein>
<evidence type="ECO:0000313" key="3">
    <source>
        <dbReference type="Proteomes" id="UP000887013"/>
    </source>
</evidence>
<reference evidence="2" key="1">
    <citation type="submission" date="2020-08" db="EMBL/GenBank/DDBJ databases">
        <title>Multicomponent nature underlies the extraordinary mechanical properties of spider dragline silk.</title>
        <authorList>
            <person name="Kono N."/>
            <person name="Nakamura H."/>
            <person name="Mori M."/>
            <person name="Yoshida Y."/>
            <person name="Ohtoshi R."/>
            <person name="Malay A.D."/>
            <person name="Moran D.A.P."/>
            <person name="Tomita M."/>
            <person name="Numata K."/>
            <person name="Arakawa K."/>
        </authorList>
    </citation>
    <scope>NUCLEOTIDE SEQUENCE</scope>
</reference>
<proteinExistence type="predicted"/>
<sequence length="196" mass="21198">MSLQLVSLLSASIRQPPVCQGMSLRPRTPLYITPLPQGASTSGSKCLSQGSSPGEQGKFGRRYPPQWVHVRQRPAFHQGSALIIDLYKYRCVVSVYCCRGNTGRVAALSWSGASVSCCGVGTCLGWPPSLFCHAHWEDFESTGTSPSFRWSYWHPGSDPGLSDEVFSPGSAHLATAGMPAATNYRIHGQKTVTEAH</sequence>